<evidence type="ECO:0000256" key="4">
    <source>
        <dbReference type="ARBA" id="ARBA00023242"/>
    </source>
</evidence>
<evidence type="ECO:0000259" key="8">
    <source>
        <dbReference type="Pfam" id="PF00808"/>
    </source>
</evidence>
<dbReference type="AlphaFoldDB" id="A0A820A215"/>
<dbReference type="EMBL" id="CAJOBD010012251">
    <property type="protein sequence ID" value="CAF4178349.1"/>
    <property type="molecule type" value="Genomic_DNA"/>
</dbReference>
<sequence>MMCSPNNGGSASEEDDKCVPRAAVYKMIKDCTRQIRVSGEAKEFFVQCCNEFIHTLALQANTVCEQQAKKLIHPDHIVTALDNLGFNSYKANCLNAMETAQEEMAQKRKKLHGKPASIYTQEELRRQQEILFEQAREELQQLEENDWAQTQELSKEVLRKKMEASRTDDDNYDD</sequence>
<dbReference type="InterPro" id="IPR009072">
    <property type="entry name" value="Histone-fold"/>
</dbReference>
<dbReference type="Proteomes" id="UP000663836">
    <property type="component" value="Unassembled WGS sequence"/>
</dbReference>
<dbReference type="PANTHER" id="PTHR46138">
    <property type="entry name" value="PROTEIN DR1"/>
    <property type="match status" value="1"/>
</dbReference>
<feature type="coiled-coil region" evidence="7">
    <location>
        <begin position="90"/>
        <end position="152"/>
    </location>
</feature>
<evidence type="ECO:0000313" key="10">
    <source>
        <dbReference type="Proteomes" id="UP000663836"/>
    </source>
</evidence>
<evidence type="ECO:0000313" key="9">
    <source>
        <dbReference type="EMBL" id="CAF4178349.1"/>
    </source>
</evidence>
<organism evidence="9 10">
    <name type="scientific">Rotaria sordida</name>
    <dbReference type="NCBI Taxonomy" id="392033"/>
    <lineage>
        <taxon>Eukaryota</taxon>
        <taxon>Metazoa</taxon>
        <taxon>Spiralia</taxon>
        <taxon>Gnathifera</taxon>
        <taxon>Rotifera</taxon>
        <taxon>Eurotatoria</taxon>
        <taxon>Bdelloidea</taxon>
        <taxon>Philodinida</taxon>
        <taxon>Philodinidae</taxon>
        <taxon>Rotaria</taxon>
    </lineage>
</organism>
<dbReference type="GO" id="GO:0017054">
    <property type="term" value="C:negative cofactor 2 complex"/>
    <property type="evidence" value="ECO:0007669"/>
    <property type="project" value="InterPro"/>
</dbReference>
<dbReference type="InterPro" id="IPR042225">
    <property type="entry name" value="Ncb2"/>
</dbReference>
<dbReference type="CDD" id="cd22905">
    <property type="entry name" value="HFD_Dr1"/>
    <property type="match status" value="1"/>
</dbReference>
<dbReference type="GO" id="GO:0046982">
    <property type="term" value="F:protein heterodimerization activity"/>
    <property type="evidence" value="ECO:0007669"/>
    <property type="project" value="InterPro"/>
</dbReference>
<name>A0A820A215_9BILA</name>
<dbReference type="SUPFAM" id="SSF47113">
    <property type="entry name" value="Histone-fold"/>
    <property type="match status" value="1"/>
</dbReference>
<evidence type="ECO:0000256" key="3">
    <source>
        <dbReference type="ARBA" id="ARBA00018742"/>
    </source>
</evidence>
<evidence type="ECO:0000256" key="5">
    <source>
        <dbReference type="ARBA" id="ARBA00030451"/>
    </source>
</evidence>
<feature type="domain" description="Transcription factor CBF/NF-Y/archaeal histone" evidence="8">
    <location>
        <begin position="19"/>
        <end position="81"/>
    </location>
</feature>
<dbReference type="Pfam" id="PF00808">
    <property type="entry name" value="CBFD_NFYB_HMF"/>
    <property type="match status" value="1"/>
</dbReference>
<dbReference type="GO" id="GO:0000122">
    <property type="term" value="P:negative regulation of transcription by RNA polymerase II"/>
    <property type="evidence" value="ECO:0007669"/>
    <property type="project" value="InterPro"/>
</dbReference>
<proteinExistence type="inferred from homology"/>
<dbReference type="GO" id="GO:0016251">
    <property type="term" value="F:RNA polymerase II general transcription initiation factor activity"/>
    <property type="evidence" value="ECO:0007669"/>
    <property type="project" value="TreeGrafter"/>
</dbReference>
<evidence type="ECO:0000256" key="7">
    <source>
        <dbReference type="SAM" id="Coils"/>
    </source>
</evidence>
<dbReference type="InterPro" id="IPR003958">
    <property type="entry name" value="CBFA_NFYB_domain"/>
</dbReference>
<evidence type="ECO:0000256" key="2">
    <source>
        <dbReference type="ARBA" id="ARBA00009245"/>
    </source>
</evidence>
<dbReference type="GO" id="GO:0017025">
    <property type="term" value="F:TBP-class protein binding"/>
    <property type="evidence" value="ECO:0007669"/>
    <property type="project" value="TreeGrafter"/>
</dbReference>
<comment type="similarity">
    <text evidence="2">Belongs to the NC2 beta/DR1 family.</text>
</comment>
<accession>A0A820A215</accession>
<reference evidence="9" key="1">
    <citation type="submission" date="2021-02" db="EMBL/GenBank/DDBJ databases">
        <authorList>
            <person name="Nowell W R."/>
        </authorList>
    </citation>
    <scope>NUCLEOTIDE SEQUENCE</scope>
</reference>
<evidence type="ECO:0000256" key="6">
    <source>
        <dbReference type="ARBA" id="ARBA00032651"/>
    </source>
</evidence>
<keyword evidence="7" id="KW-0175">Coiled coil</keyword>
<evidence type="ECO:0000256" key="1">
    <source>
        <dbReference type="ARBA" id="ARBA00004123"/>
    </source>
</evidence>
<dbReference type="GO" id="GO:0051123">
    <property type="term" value="P:RNA polymerase II preinitiation complex assembly"/>
    <property type="evidence" value="ECO:0007669"/>
    <property type="project" value="TreeGrafter"/>
</dbReference>
<comment type="subcellular location">
    <subcellularLocation>
        <location evidence="1">Nucleus</location>
    </subcellularLocation>
</comment>
<dbReference type="Gene3D" id="1.10.20.10">
    <property type="entry name" value="Histone, subunit A"/>
    <property type="match status" value="1"/>
</dbReference>
<comment type="caution">
    <text evidence="9">The sequence shown here is derived from an EMBL/GenBank/DDBJ whole genome shotgun (WGS) entry which is preliminary data.</text>
</comment>
<gene>
    <name evidence="9" type="ORF">JBS370_LOCUS35377</name>
</gene>
<keyword evidence="4" id="KW-0539">Nucleus</keyword>
<protein>
    <recommendedName>
        <fullName evidence="3">Protein Dr1</fullName>
    </recommendedName>
    <alternativeName>
        <fullName evidence="6">Down-regulator of transcription 1</fullName>
    </alternativeName>
    <alternativeName>
        <fullName evidence="5">Negative cofactor 2-beta</fullName>
    </alternativeName>
</protein>
<dbReference type="PANTHER" id="PTHR46138:SF1">
    <property type="entry name" value="PROTEIN DR1"/>
    <property type="match status" value="1"/>
</dbReference>